<evidence type="ECO:0000313" key="3">
    <source>
        <dbReference type="Proteomes" id="UP001278766"/>
    </source>
</evidence>
<gene>
    <name evidence="2" type="ORF">B0H64DRAFT_467447</name>
</gene>
<feature type="region of interest" description="Disordered" evidence="1">
    <location>
        <begin position="195"/>
        <end position="214"/>
    </location>
</feature>
<dbReference type="EMBL" id="JAUEPN010000007">
    <property type="protein sequence ID" value="KAK3292462.1"/>
    <property type="molecule type" value="Genomic_DNA"/>
</dbReference>
<keyword evidence="3" id="KW-1185">Reference proteome</keyword>
<evidence type="ECO:0000256" key="1">
    <source>
        <dbReference type="SAM" id="MobiDB-lite"/>
    </source>
</evidence>
<reference evidence="2" key="1">
    <citation type="journal article" date="2023" name="Mol. Phylogenet. Evol.">
        <title>Genome-scale phylogeny and comparative genomics of the fungal order Sordariales.</title>
        <authorList>
            <person name="Hensen N."/>
            <person name="Bonometti L."/>
            <person name="Westerberg I."/>
            <person name="Brannstrom I.O."/>
            <person name="Guillou S."/>
            <person name="Cros-Aarteil S."/>
            <person name="Calhoun S."/>
            <person name="Haridas S."/>
            <person name="Kuo A."/>
            <person name="Mondo S."/>
            <person name="Pangilinan J."/>
            <person name="Riley R."/>
            <person name="LaButti K."/>
            <person name="Andreopoulos B."/>
            <person name="Lipzen A."/>
            <person name="Chen C."/>
            <person name="Yan M."/>
            <person name="Daum C."/>
            <person name="Ng V."/>
            <person name="Clum A."/>
            <person name="Steindorff A."/>
            <person name="Ohm R.A."/>
            <person name="Martin F."/>
            <person name="Silar P."/>
            <person name="Natvig D.O."/>
            <person name="Lalanne C."/>
            <person name="Gautier V."/>
            <person name="Ament-Velasquez S.L."/>
            <person name="Kruys A."/>
            <person name="Hutchinson M.I."/>
            <person name="Powell A.J."/>
            <person name="Barry K."/>
            <person name="Miller A.N."/>
            <person name="Grigoriev I.V."/>
            <person name="Debuchy R."/>
            <person name="Gladieux P."/>
            <person name="Hiltunen Thoren M."/>
            <person name="Johannesson H."/>
        </authorList>
    </citation>
    <scope>NUCLEOTIDE SEQUENCE</scope>
    <source>
        <strain evidence="2">CBS 168.71</strain>
    </source>
</reference>
<accession>A0AAE0H9H9</accession>
<evidence type="ECO:0000313" key="2">
    <source>
        <dbReference type="EMBL" id="KAK3292462.1"/>
    </source>
</evidence>
<dbReference type="AlphaFoldDB" id="A0AAE0H9H9"/>
<feature type="region of interest" description="Disordered" evidence="1">
    <location>
        <begin position="25"/>
        <end position="94"/>
    </location>
</feature>
<name>A0AAE0H9H9_9PEZI</name>
<feature type="compositionally biased region" description="Low complexity" evidence="1">
    <location>
        <begin position="40"/>
        <end position="52"/>
    </location>
</feature>
<dbReference type="GeneID" id="87844665"/>
<proteinExistence type="predicted"/>
<dbReference type="RefSeq" id="XP_062655976.1">
    <property type="nucleotide sequence ID" value="XM_062807717.1"/>
</dbReference>
<dbReference type="Proteomes" id="UP001278766">
    <property type="component" value="Unassembled WGS sequence"/>
</dbReference>
<comment type="caution">
    <text evidence="2">The sequence shown here is derived from an EMBL/GenBank/DDBJ whole genome shotgun (WGS) entry which is preliminary data.</text>
</comment>
<reference evidence="2" key="2">
    <citation type="submission" date="2023-06" db="EMBL/GenBank/DDBJ databases">
        <authorList>
            <consortium name="Lawrence Berkeley National Laboratory"/>
            <person name="Haridas S."/>
            <person name="Hensen N."/>
            <person name="Bonometti L."/>
            <person name="Westerberg I."/>
            <person name="Brannstrom I.O."/>
            <person name="Guillou S."/>
            <person name="Cros-Aarteil S."/>
            <person name="Calhoun S."/>
            <person name="Kuo A."/>
            <person name="Mondo S."/>
            <person name="Pangilinan J."/>
            <person name="Riley R."/>
            <person name="Labutti K."/>
            <person name="Andreopoulos B."/>
            <person name="Lipzen A."/>
            <person name="Chen C."/>
            <person name="Yanf M."/>
            <person name="Daum C."/>
            <person name="Ng V."/>
            <person name="Clum A."/>
            <person name="Steindorff A."/>
            <person name="Ohm R."/>
            <person name="Martin F."/>
            <person name="Silar P."/>
            <person name="Natvig D."/>
            <person name="Lalanne C."/>
            <person name="Gautier V."/>
            <person name="Ament-Velasquez S.L."/>
            <person name="Kruys A."/>
            <person name="Hutchinson M.I."/>
            <person name="Powell A.J."/>
            <person name="Barry K."/>
            <person name="Miller A.N."/>
            <person name="Grigoriev I.V."/>
            <person name="Debuchy R."/>
            <person name="Gladieux P."/>
            <person name="Thoren M.H."/>
            <person name="Johannesson H."/>
        </authorList>
    </citation>
    <scope>NUCLEOTIDE SEQUENCE</scope>
    <source>
        <strain evidence="2">CBS 168.71</strain>
    </source>
</reference>
<protein>
    <submittedName>
        <fullName evidence="2">Uncharacterized protein</fullName>
    </submittedName>
</protein>
<sequence>MAVITHHPEPISICTTQEDGLTLLKEQHPNPDTDGYETDSSQPPLSPISPSSTTGDSFLTPPYLPDLTNALPTSPLPSDSEEEEQEVPTPWIIGPTDPRYLPTLIGIAQRDITRLTLYAEEMLDTQPAHAARRRGQQRRLAALNLDPASADRLVGVEREEEAAMQGVVDNLWYLVDMQKMLDELDQLRLCPVRGAGAGAGGREGEGDDKGDDREYGEKRLAEDVLGVIDRLRAVGDWLEAVQTWREENVLWREKNWFY</sequence>
<organism evidence="2 3">
    <name type="scientific">Chaetomium fimeti</name>
    <dbReference type="NCBI Taxonomy" id="1854472"/>
    <lineage>
        <taxon>Eukaryota</taxon>
        <taxon>Fungi</taxon>
        <taxon>Dikarya</taxon>
        <taxon>Ascomycota</taxon>
        <taxon>Pezizomycotina</taxon>
        <taxon>Sordariomycetes</taxon>
        <taxon>Sordariomycetidae</taxon>
        <taxon>Sordariales</taxon>
        <taxon>Chaetomiaceae</taxon>
        <taxon>Chaetomium</taxon>
    </lineage>
</organism>